<dbReference type="PROSITE" id="PS01124">
    <property type="entry name" value="HTH_ARAC_FAMILY_2"/>
    <property type="match status" value="1"/>
</dbReference>
<keyword evidence="3" id="KW-0804">Transcription</keyword>
<dbReference type="SUPFAM" id="SSF46689">
    <property type="entry name" value="Homeodomain-like"/>
    <property type="match status" value="2"/>
</dbReference>
<protein>
    <submittedName>
        <fullName evidence="5">Helix-turn-helix transcriptional regulator</fullName>
    </submittedName>
</protein>
<dbReference type="InterPro" id="IPR009057">
    <property type="entry name" value="Homeodomain-like_sf"/>
</dbReference>
<accession>A0ABX7NR07</accession>
<dbReference type="InterPro" id="IPR050204">
    <property type="entry name" value="AraC_XylS_family_regulators"/>
</dbReference>
<dbReference type="PANTHER" id="PTHR46796">
    <property type="entry name" value="HTH-TYPE TRANSCRIPTIONAL ACTIVATOR RHAS-RELATED"/>
    <property type="match status" value="1"/>
</dbReference>
<reference evidence="5 6" key="1">
    <citation type="submission" date="2021-02" db="EMBL/GenBank/DDBJ databases">
        <title>De Novo genome assembly of isolated myxobacteria.</title>
        <authorList>
            <person name="Stevens D.C."/>
        </authorList>
    </citation>
    <scope>NUCLEOTIDE SEQUENCE [LARGE SCALE GENOMIC DNA]</scope>
    <source>
        <strain evidence="6">SCPEA02</strain>
    </source>
</reference>
<dbReference type="SMART" id="SM00342">
    <property type="entry name" value="HTH_ARAC"/>
    <property type="match status" value="1"/>
</dbReference>
<dbReference type="RefSeq" id="WP_206722877.1">
    <property type="nucleotide sequence ID" value="NZ_CP071090.1"/>
</dbReference>
<dbReference type="PANTHER" id="PTHR46796:SF6">
    <property type="entry name" value="ARAC SUBFAMILY"/>
    <property type="match status" value="1"/>
</dbReference>
<gene>
    <name evidence="5" type="ORF">JY651_39940</name>
</gene>
<dbReference type="PRINTS" id="PR00032">
    <property type="entry name" value="HTHARAC"/>
</dbReference>
<dbReference type="Gene3D" id="1.10.10.60">
    <property type="entry name" value="Homeodomain-like"/>
    <property type="match status" value="2"/>
</dbReference>
<keyword evidence="6" id="KW-1185">Reference proteome</keyword>
<feature type="domain" description="HTH araC/xylS-type" evidence="4">
    <location>
        <begin position="182"/>
        <end position="280"/>
    </location>
</feature>
<proteinExistence type="predicted"/>
<evidence type="ECO:0000313" key="5">
    <source>
        <dbReference type="EMBL" id="QSQ21299.1"/>
    </source>
</evidence>
<dbReference type="Pfam" id="PF12833">
    <property type="entry name" value="HTH_18"/>
    <property type="match status" value="1"/>
</dbReference>
<sequence length="297" mass="32814">MKRATPRAPVAAASVAWQGAGVALYQHAQTDVLEHQHPALQLLVPLACRPLRGSWRLTGRQVQLRLTREEVCVVASDQPHAFAWAEDAQVVSFFLPPERLATLSGEPAMSTALRDVGPARLRDPVLRELLRASGEALREGVVPSRMEVDSLSAVLGMRLLRLDGQRTRARGRTAGLATWQVRRVHDFVEANLDGPLGLEAVAAVLGMSPSHFARSFKRATGTTPHQFVVSRRLERARHLLATTSLPLVEVAQATGFATQSHFTTLFRARFALTPARFRHSERRTPKHRFTTNAAETR</sequence>
<dbReference type="EMBL" id="CP071090">
    <property type="protein sequence ID" value="QSQ21299.1"/>
    <property type="molecule type" value="Genomic_DNA"/>
</dbReference>
<keyword evidence="2" id="KW-0238">DNA-binding</keyword>
<keyword evidence="1" id="KW-0805">Transcription regulation</keyword>
<dbReference type="PROSITE" id="PS00041">
    <property type="entry name" value="HTH_ARAC_FAMILY_1"/>
    <property type="match status" value="1"/>
</dbReference>
<name>A0ABX7NR07_9BACT</name>
<organism evidence="5 6">
    <name type="scientific">Pyxidicoccus parkwayensis</name>
    <dbReference type="NCBI Taxonomy" id="2813578"/>
    <lineage>
        <taxon>Bacteria</taxon>
        <taxon>Pseudomonadati</taxon>
        <taxon>Myxococcota</taxon>
        <taxon>Myxococcia</taxon>
        <taxon>Myxococcales</taxon>
        <taxon>Cystobacterineae</taxon>
        <taxon>Myxococcaceae</taxon>
        <taxon>Pyxidicoccus</taxon>
    </lineage>
</organism>
<evidence type="ECO:0000256" key="3">
    <source>
        <dbReference type="ARBA" id="ARBA00023163"/>
    </source>
</evidence>
<evidence type="ECO:0000259" key="4">
    <source>
        <dbReference type="PROSITE" id="PS01124"/>
    </source>
</evidence>
<dbReference type="Proteomes" id="UP000662747">
    <property type="component" value="Chromosome"/>
</dbReference>
<dbReference type="InterPro" id="IPR018060">
    <property type="entry name" value="HTH_AraC"/>
</dbReference>
<dbReference type="InterPro" id="IPR020449">
    <property type="entry name" value="Tscrpt_reg_AraC-type_HTH"/>
</dbReference>
<dbReference type="InterPro" id="IPR018062">
    <property type="entry name" value="HTH_AraC-typ_CS"/>
</dbReference>
<evidence type="ECO:0000256" key="2">
    <source>
        <dbReference type="ARBA" id="ARBA00023125"/>
    </source>
</evidence>
<evidence type="ECO:0000313" key="6">
    <source>
        <dbReference type="Proteomes" id="UP000662747"/>
    </source>
</evidence>
<evidence type="ECO:0000256" key="1">
    <source>
        <dbReference type="ARBA" id="ARBA00023015"/>
    </source>
</evidence>